<sequence>MKYYSKKGRRIVLFLVAERGLDNQKILIFGRESWLPFLQAVVWYADGTFSIAPSLFHQVYVIPVKRHGGVLPVIYAVLPNKRRTTYNLLFETLKELVQKLNPGSICCDFESAAFTAMQQNFDGVTLKGCFFHLEKNMKHKLSQLGLLRRYANEVQFALHAKRIVAVAFVPLEHIDAVIL</sequence>
<feature type="domain" description="MULE transposase" evidence="1">
    <location>
        <begin position="42"/>
        <end position="136"/>
    </location>
</feature>
<gene>
    <name evidence="2" type="ORF">PPYR_01179</name>
    <name evidence="3" type="ORF">PPYR_01361</name>
</gene>
<reference evidence="3 4" key="1">
    <citation type="journal article" date="2018" name="Elife">
        <title>Firefly genomes illuminate parallel origins of bioluminescence in beetles.</title>
        <authorList>
            <person name="Fallon T.R."/>
            <person name="Lower S.E."/>
            <person name="Chang C.H."/>
            <person name="Bessho-Uehara M."/>
            <person name="Martin G.J."/>
            <person name="Bewick A.J."/>
            <person name="Behringer M."/>
            <person name="Debat H.J."/>
            <person name="Wong I."/>
            <person name="Day J.C."/>
            <person name="Suvorov A."/>
            <person name="Silva C.J."/>
            <person name="Stanger-Hall K.F."/>
            <person name="Hall D.W."/>
            <person name="Schmitz R.J."/>
            <person name="Nelson D.R."/>
            <person name="Lewis S.M."/>
            <person name="Shigenobu S."/>
            <person name="Bybee S.M."/>
            <person name="Larracuente A.M."/>
            <person name="Oba Y."/>
            <person name="Weng J.K."/>
        </authorList>
    </citation>
    <scope>NUCLEOTIDE SEQUENCE [LARGE SCALE GENOMIC DNA]</scope>
    <source>
        <strain evidence="3">1611_PpyrPB1</strain>
        <tissue evidence="3">Whole body</tissue>
    </source>
</reference>
<evidence type="ECO:0000313" key="4">
    <source>
        <dbReference type="Proteomes" id="UP000327044"/>
    </source>
</evidence>
<dbReference type="InParanoid" id="A0A5N4B447"/>
<dbReference type="Proteomes" id="UP000327044">
    <property type="component" value="Unassembled WGS sequence"/>
</dbReference>
<proteinExistence type="predicted"/>
<dbReference type="AlphaFoldDB" id="A0A5N4B447"/>
<accession>A0A5N4B447</accession>
<dbReference type="EMBL" id="VVIM01000001">
    <property type="protein sequence ID" value="KAB0804209.1"/>
    <property type="molecule type" value="Genomic_DNA"/>
</dbReference>
<evidence type="ECO:0000313" key="3">
    <source>
        <dbReference type="EMBL" id="KAB0804391.1"/>
    </source>
</evidence>
<comment type="caution">
    <text evidence="3">The sequence shown here is derived from an EMBL/GenBank/DDBJ whole genome shotgun (WGS) entry which is preliminary data.</text>
</comment>
<evidence type="ECO:0000313" key="2">
    <source>
        <dbReference type="EMBL" id="KAB0804209.1"/>
    </source>
</evidence>
<dbReference type="InterPro" id="IPR018289">
    <property type="entry name" value="MULE_transposase_dom"/>
</dbReference>
<dbReference type="EMBL" id="VVIM01000001">
    <property type="protein sequence ID" value="KAB0804391.1"/>
    <property type="molecule type" value="Genomic_DNA"/>
</dbReference>
<dbReference type="Pfam" id="PF10551">
    <property type="entry name" value="MULE"/>
    <property type="match status" value="1"/>
</dbReference>
<keyword evidence="4" id="KW-1185">Reference proteome</keyword>
<name>A0A5N4B447_PHOPY</name>
<protein>
    <recommendedName>
        <fullName evidence="1">MULE transposase domain-containing protein</fullName>
    </recommendedName>
</protein>
<organism evidence="3 4">
    <name type="scientific">Photinus pyralis</name>
    <name type="common">Common eastern firefly</name>
    <name type="synonym">Lampyris pyralis</name>
    <dbReference type="NCBI Taxonomy" id="7054"/>
    <lineage>
        <taxon>Eukaryota</taxon>
        <taxon>Metazoa</taxon>
        <taxon>Ecdysozoa</taxon>
        <taxon>Arthropoda</taxon>
        <taxon>Hexapoda</taxon>
        <taxon>Insecta</taxon>
        <taxon>Pterygota</taxon>
        <taxon>Neoptera</taxon>
        <taxon>Endopterygota</taxon>
        <taxon>Coleoptera</taxon>
        <taxon>Polyphaga</taxon>
        <taxon>Elateriformia</taxon>
        <taxon>Elateroidea</taxon>
        <taxon>Lampyridae</taxon>
        <taxon>Lampyrinae</taxon>
        <taxon>Photinus</taxon>
    </lineage>
</organism>
<evidence type="ECO:0000259" key="1">
    <source>
        <dbReference type="Pfam" id="PF10551"/>
    </source>
</evidence>
<reference evidence="3" key="2">
    <citation type="submission" date="2019-08" db="EMBL/GenBank/DDBJ databases">
        <authorList>
            <consortium name="Photinus pyralis genome working group"/>
            <person name="Fallon T.R."/>
            <person name="Sander Lower S.E."/>
            <person name="Weng J.-K."/>
        </authorList>
    </citation>
    <scope>NUCLEOTIDE SEQUENCE</scope>
    <source>
        <strain evidence="3">1611_PpyrPB1</strain>
        <tissue evidence="3">Whole body</tissue>
    </source>
</reference>